<dbReference type="RefSeq" id="WP_270055427.1">
    <property type="nucleotide sequence ID" value="NZ_CP115149.1"/>
</dbReference>
<dbReference type="InterPro" id="IPR025154">
    <property type="entry name" value="Put_metallopeptidase_dom"/>
</dbReference>
<dbReference type="PANTHER" id="PTHR38730">
    <property type="entry name" value="SLL7028 PROTEIN"/>
    <property type="match status" value="1"/>
</dbReference>
<dbReference type="Gene3D" id="3.40.50.410">
    <property type="entry name" value="von Willebrand factor, type A domain"/>
    <property type="match status" value="1"/>
</dbReference>
<accession>A0ABY7M2J2</accession>
<name>A0ABY7M2J2_9CHLR</name>
<dbReference type="CDD" id="cd00198">
    <property type="entry name" value="vWFA"/>
    <property type="match status" value="1"/>
</dbReference>
<dbReference type="Proteomes" id="UP001212803">
    <property type="component" value="Chromosome"/>
</dbReference>
<organism evidence="4 5">
    <name type="scientific">Tepidiforma flava</name>
    <dbReference type="NCBI Taxonomy" id="3004094"/>
    <lineage>
        <taxon>Bacteria</taxon>
        <taxon>Bacillati</taxon>
        <taxon>Chloroflexota</taxon>
        <taxon>Tepidiformia</taxon>
        <taxon>Tepidiformales</taxon>
        <taxon>Tepidiformaceae</taxon>
        <taxon>Tepidiforma</taxon>
    </lineage>
</organism>
<evidence type="ECO:0000259" key="2">
    <source>
        <dbReference type="Pfam" id="PF09967"/>
    </source>
</evidence>
<reference evidence="4 5" key="1">
    <citation type="journal article" date="2023" name="ISME J.">
        <title>Thermophilic Dehalococcoidia with unusual traits shed light on an unexpected past.</title>
        <authorList>
            <person name="Palmer M."/>
            <person name="Covington J.K."/>
            <person name="Zhou E.M."/>
            <person name="Thomas S.C."/>
            <person name="Habib N."/>
            <person name="Seymour C.O."/>
            <person name="Lai D."/>
            <person name="Johnston J."/>
            <person name="Hashimi A."/>
            <person name="Jiao J.Y."/>
            <person name="Muok A.R."/>
            <person name="Liu L."/>
            <person name="Xian W.D."/>
            <person name="Zhi X.Y."/>
            <person name="Li M.M."/>
            <person name="Silva L.P."/>
            <person name="Bowen B.P."/>
            <person name="Louie K."/>
            <person name="Briegel A."/>
            <person name="Pett-Ridge J."/>
            <person name="Weber P.K."/>
            <person name="Tocheva E.I."/>
            <person name="Woyke T."/>
            <person name="Northen T.R."/>
            <person name="Mayali X."/>
            <person name="Li W.J."/>
            <person name="Hedlund B.P."/>
        </authorList>
    </citation>
    <scope>NUCLEOTIDE SEQUENCE [LARGE SCALE GENOMIC DNA]</scope>
    <source>
        <strain evidence="4 5">YIM 72310</strain>
    </source>
</reference>
<sequence>MRPDLSRLRDAPEFAVMPVVVLIQNGFTTKHTDPLAGWSRTRPYPATRGTAPLTRPWVRLGSVVAIRMSLERTVTCTFRGEFSRWLYVIGPVVVVINRVFERPGEPFDALFGAMRRLRAGVRVSRALERLLAEEVVPGDPDLELVAEYLRARGISAPPQLAADVNRFLERIDPGLQELPPRGDRFERARADLVERLPFFAYLAYHIRHTADPEVPTAAIDIRGRLRTNPAWFEALTRAEAAGAVYHEMAHLLRRHFDRAERAGAAGDLWNIAADLEINDDIPAEFALPPGAIAPDVFGLPRGRTAEEYYRRLSARAGKNLDIARGAGWRPCGSGCGAPRDDAGTPETGGDPGLSRLDIEHIAAQAAADALDHSAEYRMPYYWRRRDMPPGSIPRGWIRHFERLRASRRDWRQELARAVRGALDRLPGMADYTYGRASRRAAAVAPVILPGLCSPAPEVSIVIDTSGSMGEDLLGQALAETRAIVRANGGRGANVHLVDAALHGTIRTRTGTNITPRGGGGTDMRVGIEAALAANPRPNVIIVLTDGFTPWPEKPTPVPLIVGVVGEGHVHPYQANGVPDWARAVPIPLDPRERAARPGPVLTPPYRRPLPGWAEPPFPRPTGMAQGGEVICR</sequence>
<feature type="domain" description="VWA-like" evidence="2">
    <location>
        <begin position="459"/>
        <end position="568"/>
    </location>
</feature>
<keyword evidence="5" id="KW-1185">Reference proteome</keyword>
<evidence type="ECO:0000259" key="3">
    <source>
        <dbReference type="Pfam" id="PF13203"/>
    </source>
</evidence>
<evidence type="ECO:0000313" key="5">
    <source>
        <dbReference type="Proteomes" id="UP001212803"/>
    </source>
</evidence>
<dbReference type="SUPFAM" id="SSF53300">
    <property type="entry name" value="vWA-like"/>
    <property type="match status" value="1"/>
</dbReference>
<dbReference type="EMBL" id="CP115149">
    <property type="protein sequence ID" value="WBL34899.1"/>
    <property type="molecule type" value="Genomic_DNA"/>
</dbReference>
<gene>
    <name evidence="4" type="ORF">O0235_08835</name>
</gene>
<feature type="region of interest" description="Disordered" evidence="1">
    <location>
        <begin position="611"/>
        <end position="632"/>
    </location>
</feature>
<evidence type="ECO:0000256" key="1">
    <source>
        <dbReference type="SAM" id="MobiDB-lite"/>
    </source>
</evidence>
<feature type="domain" description="Putative metallopeptidase" evidence="3">
    <location>
        <begin position="184"/>
        <end position="452"/>
    </location>
</feature>
<evidence type="ECO:0000313" key="4">
    <source>
        <dbReference type="EMBL" id="WBL34899.1"/>
    </source>
</evidence>
<dbReference type="Pfam" id="PF09967">
    <property type="entry name" value="DUF2201"/>
    <property type="match status" value="1"/>
</dbReference>
<proteinExistence type="predicted"/>
<dbReference type="InterPro" id="IPR036465">
    <property type="entry name" value="vWFA_dom_sf"/>
</dbReference>
<dbReference type="InterPro" id="IPR018698">
    <property type="entry name" value="VWA-like_dom"/>
</dbReference>
<dbReference type="PANTHER" id="PTHR38730:SF1">
    <property type="entry name" value="SLL7028 PROTEIN"/>
    <property type="match status" value="1"/>
</dbReference>
<protein>
    <submittedName>
        <fullName evidence="4">VWA-like domain-containing protein</fullName>
    </submittedName>
</protein>
<dbReference type="Pfam" id="PF13203">
    <property type="entry name" value="DUF2201_N"/>
    <property type="match status" value="1"/>
</dbReference>